<dbReference type="AlphaFoldDB" id="W6M705"/>
<gene>
    <name evidence="1" type="ORF">BN873_490081</name>
</gene>
<reference evidence="1" key="2">
    <citation type="submission" date="2014-03" db="EMBL/GenBank/DDBJ databases">
        <title>Candidatus Competibacter-lineage genomes retrieved from metagenomes reveal functional metabolic diversity.</title>
        <authorList>
            <person name="McIlroy S.J."/>
            <person name="Albertsen M."/>
            <person name="Andresen E.K."/>
            <person name="Saunders A.M."/>
            <person name="Kristiansen R."/>
            <person name="Stokholm-Bjerregaard M."/>
            <person name="Nielsen K.L."/>
            <person name="Nielsen P.H."/>
        </authorList>
    </citation>
    <scope>NUCLEOTIDE SEQUENCE</scope>
    <source>
        <strain evidence="1">Run_A_D11</strain>
    </source>
</reference>
<dbReference type="Proteomes" id="UP000035760">
    <property type="component" value="Unassembled WGS sequence"/>
</dbReference>
<dbReference type="PROSITE" id="PS51257">
    <property type="entry name" value="PROKAR_LIPOPROTEIN"/>
    <property type="match status" value="1"/>
</dbReference>
<accession>W6M705</accession>
<protein>
    <submittedName>
        <fullName evidence="1">Uncharacterized protein</fullName>
    </submittedName>
</protein>
<sequence>MKPTTLHHCGMATFSQLPDHAYQYAVWAGSGCTVEMKKPSEVDSEVRTVTTYSDLFQMACQVKKIKYKQCFSNS</sequence>
<proteinExistence type="predicted"/>
<comment type="caution">
    <text evidence="1">The sequence shown here is derived from an EMBL/GenBank/DDBJ whole genome shotgun (WGS) entry which is preliminary data.</text>
</comment>
<evidence type="ECO:0000313" key="1">
    <source>
        <dbReference type="EMBL" id="CDI03472.1"/>
    </source>
</evidence>
<keyword evidence="2" id="KW-1185">Reference proteome</keyword>
<name>W6M705_9GAMM</name>
<dbReference type="STRING" id="1400863.BN873_490081"/>
<reference evidence="1" key="1">
    <citation type="submission" date="2013-07" db="EMBL/GenBank/DDBJ databases">
        <authorList>
            <person name="McIlroy S."/>
        </authorList>
    </citation>
    <scope>NUCLEOTIDE SEQUENCE [LARGE SCALE GENOMIC DNA]</scope>
    <source>
        <strain evidence="1">Run_A_D11</strain>
    </source>
</reference>
<dbReference type="EMBL" id="CBTJ020000057">
    <property type="protein sequence ID" value="CDI03472.1"/>
    <property type="molecule type" value="Genomic_DNA"/>
</dbReference>
<organism evidence="1 2">
    <name type="scientific">Candidatus Competibacter denitrificans Run_A_D11</name>
    <dbReference type="NCBI Taxonomy" id="1400863"/>
    <lineage>
        <taxon>Bacteria</taxon>
        <taxon>Pseudomonadati</taxon>
        <taxon>Pseudomonadota</taxon>
        <taxon>Gammaproteobacteria</taxon>
        <taxon>Candidatus Competibacteraceae</taxon>
        <taxon>Candidatus Competibacter</taxon>
    </lineage>
</organism>
<evidence type="ECO:0000313" key="2">
    <source>
        <dbReference type="Proteomes" id="UP000035760"/>
    </source>
</evidence>